<feature type="region of interest" description="Disordered" evidence="1">
    <location>
        <begin position="276"/>
        <end position="298"/>
    </location>
</feature>
<keyword evidence="3" id="KW-0732">Signal</keyword>
<name>A0A4U5XAF7_STRGB</name>
<feature type="transmembrane region" description="Helical" evidence="2">
    <location>
        <begin position="173"/>
        <end position="192"/>
    </location>
</feature>
<proteinExistence type="predicted"/>
<evidence type="ECO:0000256" key="3">
    <source>
        <dbReference type="SAM" id="SignalP"/>
    </source>
</evidence>
<organism evidence="4 5">
    <name type="scientific">Streptomyces galbus</name>
    <dbReference type="NCBI Taxonomy" id="33898"/>
    <lineage>
        <taxon>Bacteria</taxon>
        <taxon>Bacillati</taxon>
        <taxon>Actinomycetota</taxon>
        <taxon>Actinomycetes</taxon>
        <taxon>Kitasatosporales</taxon>
        <taxon>Streptomycetaceae</taxon>
        <taxon>Streptomyces</taxon>
    </lineage>
</organism>
<accession>A0A4U5XAF7</accession>
<sequence>MSPRLRTASSAVLIALACLLVPLGTLAAWAAYDLTDTDRYVTTMAPLAADPAVRDAVADTVGDGIAQEIGVNRVFAEDAARSFTATPAFRAAWDAGNQAAHAAVMTALHDDDRAGPVTVDLATVTTPLKRRLTEDHAPFAARLPVEHRPVAVLPPGELAALRKGYHVLHTAGFWLPLAAVLCGAAGIAVAACRRRAVTATALGTALGGAFLGLAVAVGRRLTLDDLRDPAHRPAAAAVYDALTATLRTASWLLLVLGLTVAAVTWLTRRASLRGRRRRASATPVPGSPPAPEPGRARA</sequence>
<feature type="chain" id="PRO_5038950996" description="Integral membrane protein" evidence="3">
    <location>
        <begin position="31"/>
        <end position="298"/>
    </location>
</feature>
<evidence type="ECO:0000313" key="4">
    <source>
        <dbReference type="EMBL" id="TKT11351.1"/>
    </source>
</evidence>
<keyword evidence="2" id="KW-0472">Membrane</keyword>
<evidence type="ECO:0000313" key="5">
    <source>
        <dbReference type="Proteomes" id="UP000308632"/>
    </source>
</evidence>
<dbReference type="AlphaFoldDB" id="A0A4U5XAF7"/>
<dbReference type="EMBL" id="SZPR01000003">
    <property type="protein sequence ID" value="TKT11351.1"/>
    <property type="molecule type" value="Genomic_DNA"/>
</dbReference>
<protein>
    <recommendedName>
        <fullName evidence="6">Integral membrane protein</fullName>
    </recommendedName>
</protein>
<feature type="transmembrane region" description="Helical" evidence="2">
    <location>
        <begin position="199"/>
        <end position="218"/>
    </location>
</feature>
<evidence type="ECO:0000256" key="1">
    <source>
        <dbReference type="SAM" id="MobiDB-lite"/>
    </source>
</evidence>
<reference evidence="4 5" key="1">
    <citation type="submission" date="2019-04" db="EMBL/GenBank/DDBJ databases">
        <title>Streptomyces lasaliensis sp.nov., an Actinomycete isolated from soil which produces the polyether antibiotic lasalocid.</title>
        <authorList>
            <person name="Erwin G."/>
            <person name="Haber C."/>
        </authorList>
    </citation>
    <scope>NUCLEOTIDE SEQUENCE [LARGE SCALE GENOMIC DNA]</scope>
    <source>
        <strain evidence="4 5">DSM 40089</strain>
    </source>
</reference>
<comment type="caution">
    <text evidence="4">The sequence shown here is derived from an EMBL/GenBank/DDBJ whole genome shotgun (WGS) entry which is preliminary data.</text>
</comment>
<dbReference type="Proteomes" id="UP000308632">
    <property type="component" value="Unassembled WGS sequence"/>
</dbReference>
<dbReference type="RefSeq" id="WP_137298552.1">
    <property type="nucleotide sequence ID" value="NZ_BMVD01000006.1"/>
</dbReference>
<gene>
    <name evidence="4" type="ORF">E4U92_02410</name>
</gene>
<feature type="signal peptide" evidence="3">
    <location>
        <begin position="1"/>
        <end position="30"/>
    </location>
</feature>
<evidence type="ECO:0008006" key="6">
    <source>
        <dbReference type="Google" id="ProtNLM"/>
    </source>
</evidence>
<keyword evidence="2" id="KW-1133">Transmembrane helix</keyword>
<evidence type="ECO:0000256" key="2">
    <source>
        <dbReference type="SAM" id="Phobius"/>
    </source>
</evidence>
<dbReference type="PROSITE" id="PS51257">
    <property type="entry name" value="PROKAR_LIPOPROTEIN"/>
    <property type="match status" value="1"/>
</dbReference>
<keyword evidence="2" id="KW-0812">Transmembrane</keyword>
<feature type="transmembrane region" description="Helical" evidence="2">
    <location>
        <begin position="249"/>
        <end position="267"/>
    </location>
</feature>